<evidence type="ECO:0000313" key="9">
    <source>
        <dbReference type="EMBL" id="MFC5952075.1"/>
    </source>
</evidence>
<evidence type="ECO:0000256" key="5">
    <source>
        <dbReference type="ARBA" id="ARBA00023136"/>
    </source>
</evidence>
<evidence type="ECO:0000256" key="6">
    <source>
        <dbReference type="ARBA" id="ARBA00043993"/>
    </source>
</evidence>
<sequence>MTSPGAWLRRHDPGLAAVRRAARVTVVACLGFYVCRYVLGDPDMAAYALFGAVALGVLSQIPGTPSRRARTILLMLPVGAVLISLGTLLSFDLVAATAGMFVLGFVVSYVGVGGPRLVGLAAGTQLLYILPCFPPFDPGALGWRIAGFALAVVLLAGAELVLWPDRSPPPYTDRLAAAVGGLAGCLGALADAWSGGRRDRLEALLPDAVDAADALRPSTLPPGQAPASASRRDHALATAAGTTRLLLGRVADLALTDDRAAPDLPAATALLRQVASCVEAAAAWLRGEGEVPDTDRVAAALRAFRAARAATPPDGLPPDRLRPGSLALQLGEWTKTLVTALRVVAGAPVPPDPTPPSARPGAFWFAHEPEWALLWHRLREHLTPRSVSFQGALRLATALAVARLLAGLFDLSHGFWVLLTILTVLRTTAAETRALLRPALVGTTIGALVAAGLLVVGVPPTTYAVLLPILMLVGFAAGPLLGPGWAQALLTLVISMVFAQVSPADWHLAEARLLDVVVGAGIGVVIGLIAWPRGGTGELHRAAAEFLADAAGVVRETVRVVAEGARPADALPRARRTGRLAEASYALYQSERHLRPGVVDWQATLVAGHHAVRGAEALVRECPTGRLLSCVGPLDLAAADVAARFEHVALGLARQDRTALTAPTLPPPDLAWPTDLGTDLYHLADLRVWLDGLRDDLARFLAAPAAEPESSAAALRLRLAGIADGAPG</sequence>
<proteinExistence type="inferred from homology"/>
<protein>
    <submittedName>
        <fullName evidence="9">FUSC family protein</fullName>
    </submittedName>
</protein>
<feature type="transmembrane region" description="Helical" evidence="7">
    <location>
        <begin position="512"/>
        <end position="531"/>
    </location>
</feature>
<evidence type="ECO:0000256" key="1">
    <source>
        <dbReference type="ARBA" id="ARBA00004651"/>
    </source>
</evidence>
<name>A0ABW1IF53_9PSEU</name>
<reference evidence="10" key="1">
    <citation type="journal article" date="2019" name="Int. J. Syst. Evol. Microbiol.">
        <title>The Global Catalogue of Microorganisms (GCM) 10K type strain sequencing project: providing services to taxonomists for standard genome sequencing and annotation.</title>
        <authorList>
            <consortium name="The Broad Institute Genomics Platform"/>
            <consortium name="The Broad Institute Genome Sequencing Center for Infectious Disease"/>
            <person name="Wu L."/>
            <person name="Ma J."/>
        </authorList>
    </citation>
    <scope>NUCLEOTIDE SEQUENCE [LARGE SCALE GENOMIC DNA]</scope>
    <source>
        <strain evidence="10">CGMCC 4.7397</strain>
    </source>
</reference>
<keyword evidence="2" id="KW-1003">Cell membrane</keyword>
<feature type="transmembrane region" description="Helical" evidence="7">
    <location>
        <begin position="141"/>
        <end position="163"/>
    </location>
</feature>
<feature type="domain" description="Integral membrane bound transporter" evidence="8">
    <location>
        <begin position="404"/>
        <end position="526"/>
    </location>
</feature>
<organism evidence="9 10">
    <name type="scientific">Pseudonocardia lutea</name>
    <dbReference type="NCBI Taxonomy" id="2172015"/>
    <lineage>
        <taxon>Bacteria</taxon>
        <taxon>Bacillati</taxon>
        <taxon>Actinomycetota</taxon>
        <taxon>Actinomycetes</taxon>
        <taxon>Pseudonocardiales</taxon>
        <taxon>Pseudonocardiaceae</taxon>
        <taxon>Pseudonocardia</taxon>
    </lineage>
</organism>
<keyword evidence="10" id="KW-1185">Reference proteome</keyword>
<dbReference type="RefSeq" id="WP_379570628.1">
    <property type="nucleotide sequence ID" value="NZ_JBHSQK010000093.1"/>
</dbReference>
<keyword evidence="3 7" id="KW-0812">Transmembrane</keyword>
<evidence type="ECO:0000256" key="7">
    <source>
        <dbReference type="SAM" id="Phobius"/>
    </source>
</evidence>
<feature type="transmembrane region" description="Helical" evidence="7">
    <location>
        <begin position="101"/>
        <end position="129"/>
    </location>
</feature>
<comment type="similarity">
    <text evidence="6">Belongs to the YccS/YhfK family.</text>
</comment>
<feature type="transmembrane region" description="Helical" evidence="7">
    <location>
        <begin position="21"/>
        <end position="39"/>
    </location>
</feature>
<dbReference type="PANTHER" id="PTHR30509:SF8">
    <property type="entry name" value="INNER MEMBRANE PROTEIN YCCS"/>
    <property type="match status" value="1"/>
</dbReference>
<feature type="transmembrane region" description="Helical" evidence="7">
    <location>
        <begin position="435"/>
        <end position="456"/>
    </location>
</feature>
<accession>A0ABW1IF53</accession>
<dbReference type="PANTHER" id="PTHR30509">
    <property type="entry name" value="P-HYDROXYBENZOIC ACID EFFLUX PUMP SUBUNIT-RELATED"/>
    <property type="match status" value="1"/>
</dbReference>
<feature type="transmembrane region" description="Helical" evidence="7">
    <location>
        <begin position="73"/>
        <end position="95"/>
    </location>
</feature>
<evidence type="ECO:0000259" key="8">
    <source>
        <dbReference type="Pfam" id="PF13515"/>
    </source>
</evidence>
<evidence type="ECO:0000256" key="2">
    <source>
        <dbReference type="ARBA" id="ARBA00022475"/>
    </source>
</evidence>
<dbReference type="EMBL" id="JBHSQK010000093">
    <property type="protein sequence ID" value="MFC5952075.1"/>
    <property type="molecule type" value="Genomic_DNA"/>
</dbReference>
<dbReference type="Pfam" id="PF13515">
    <property type="entry name" value="FUSC_2"/>
    <property type="match status" value="1"/>
</dbReference>
<dbReference type="Proteomes" id="UP001596119">
    <property type="component" value="Unassembled WGS sequence"/>
</dbReference>
<keyword evidence="5 7" id="KW-0472">Membrane</keyword>
<comment type="caution">
    <text evidence="9">The sequence shown here is derived from an EMBL/GenBank/DDBJ whole genome shotgun (WGS) entry which is preliminary data.</text>
</comment>
<evidence type="ECO:0000313" key="10">
    <source>
        <dbReference type="Proteomes" id="UP001596119"/>
    </source>
</evidence>
<keyword evidence="4 7" id="KW-1133">Transmembrane helix</keyword>
<evidence type="ECO:0000256" key="3">
    <source>
        <dbReference type="ARBA" id="ARBA00022692"/>
    </source>
</evidence>
<evidence type="ECO:0000256" key="4">
    <source>
        <dbReference type="ARBA" id="ARBA00022989"/>
    </source>
</evidence>
<gene>
    <name evidence="9" type="ORF">ACFQH9_27805</name>
</gene>
<comment type="subcellular location">
    <subcellularLocation>
        <location evidence="1">Cell membrane</location>
        <topology evidence="1">Multi-pass membrane protein</topology>
    </subcellularLocation>
</comment>
<feature type="transmembrane region" description="Helical" evidence="7">
    <location>
        <begin position="175"/>
        <end position="193"/>
    </location>
</feature>
<dbReference type="InterPro" id="IPR049453">
    <property type="entry name" value="Memb_transporter_dom"/>
</dbReference>